<organism evidence="1 8">
    <name type="scientific">Dorea longicatena</name>
    <dbReference type="NCBI Taxonomy" id="88431"/>
    <lineage>
        <taxon>Bacteria</taxon>
        <taxon>Bacillati</taxon>
        <taxon>Bacillota</taxon>
        <taxon>Clostridia</taxon>
        <taxon>Lachnospirales</taxon>
        <taxon>Lachnospiraceae</taxon>
        <taxon>Dorea</taxon>
    </lineage>
</organism>
<dbReference type="Pfam" id="PF01475">
    <property type="entry name" value="FUR"/>
    <property type="match status" value="1"/>
</dbReference>
<evidence type="ECO:0000313" key="1">
    <source>
        <dbReference type="EMBL" id="CUN02253.1"/>
    </source>
</evidence>
<evidence type="ECO:0000313" key="2">
    <source>
        <dbReference type="EMBL" id="CUN36399.1"/>
    </source>
</evidence>
<dbReference type="RefSeq" id="WP_022415938.1">
    <property type="nucleotide sequence ID" value="NZ_AP031429.1"/>
</dbReference>
<dbReference type="Proteomes" id="UP000095380">
    <property type="component" value="Unassembled WGS sequence"/>
</dbReference>
<dbReference type="EMBL" id="CYYY01000014">
    <property type="protein sequence ID" value="CUO17458.1"/>
    <property type="molecule type" value="Genomic_DNA"/>
</dbReference>
<name>A0A173THE6_9FIRM</name>
<dbReference type="SUPFAM" id="SSF46785">
    <property type="entry name" value="Winged helix' DNA-binding domain"/>
    <property type="match status" value="1"/>
</dbReference>
<dbReference type="Proteomes" id="UP000095597">
    <property type="component" value="Unassembled WGS sequence"/>
</dbReference>
<reference evidence="5 6" key="1">
    <citation type="submission" date="2015-09" db="EMBL/GenBank/DDBJ databases">
        <authorList>
            <consortium name="Pathogen Informatics"/>
        </authorList>
    </citation>
    <scope>NUCLEOTIDE SEQUENCE [LARGE SCALE GENOMIC DNA]</scope>
    <source>
        <strain evidence="2 5">2789STDY5608851</strain>
        <strain evidence="3 6">2789STDY5608866</strain>
        <strain evidence="4 7">2789STDY5834914</strain>
        <strain evidence="1 8">2789STDY5834961</strain>
    </source>
</reference>
<protein>
    <submittedName>
        <fullName evidence="1">Ferric uptake regulation protein</fullName>
    </submittedName>
</protein>
<dbReference type="InterPro" id="IPR036388">
    <property type="entry name" value="WH-like_DNA-bd_sf"/>
</dbReference>
<evidence type="ECO:0000313" key="6">
    <source>
        <dbReference type="Proteomes" id="UP000095439"/>
    </source>
</evidence>
<evidence type="ECO:0000313" key="7">
    <source>
        <dbReference type="Proteomes" id="UP000095485"/>
    </source>
</evidence>
<dbReference type="eggNOG" id="COG0735">
    <property type="taxonomic scope" value="Bacteria"/>
</dbReference>
<proteinExistence type="predicted"/>
<dbReference type="AlphaFoldDB" id="A0A173THE6"/>
<evidence type="ECO:0000313" key="4">
    <source>
        <dbReference type="EMBL" id="CUQ09244.1"/>
    </source>
</evidence>
<dbReference type="EMBL" id="CYXO01000008">
    <property type="protein sequence ID" value="CUN02253.1"/>
    <property type="molecule type" value="Genomic_DNA"/>
</dbReference>
<sequence length="133" mass="15017">MDKAKEAIVQKLKASGCRITKQRLMLLDIILEENCSCCKEIYYRASRIDPSIGTATVYRMINKLEEIGAINRRNMYKVACDPDCDLQNACTVELDDDTIKHLSAKNWNAVIQAGLKACGYVEDQKVRNITVQS</sequence>
<dbReference type="GO" id="GO:0003700">
    <property type="term" value="F:DNA-binding transcription factor activity"/>
    <property type="evidence" value="ECO:0007669"/>
    <property type="project" value="InterPro"/>
</dbReference>
<dbReference type="STRING" id="88431.ERS852423_02484"/>
<accession>A0A173THE6</accession>
<evidence type="ECO:0000313" key="3">
    <source>
        <dbReference type="EMBL" id="CUO17458.1"/>
    </source>
</evidence>
<dbReference type="Proteomes" id="UP000095485">
    <property type="component" value="Unassembled WGS sequence"/>
</dbReference>
<evidence type="ECO:0000313" key="5">
    <source>
        <dbReference type="Proteomes" id="UP000095380"/>
    </source>
</evidence>
<gene>
    <name evidence="1" type="primary">fur_2</name>
    <name evidence="2" type="synonym">fur_1</name>
    <name evidence="2" type="ORF">ERS852408_00104</name>
    <name evidence="3" type="ORF">ERS852423_02484</name>
    <name evidence="4" type="ORF">ERS852526_02797</name>
    <name evidence="1" type="ORF">ERS852573_01583</name>
</gene>
<dbReference type="EMBL" id="CZAY01000024">
    <property type="protein sequence ID" value="CUQ09244.1"/>
    <property type="molecule type" value="Genomic_DNA"/>
</dbReference>
<dbReference type="InterPro" id="IPR002481">
    <property type="entry name" value="FUR"/>
</dbReference>
<dbReference type="InterPro" id="IPR036390">
    <property type="entry name" value="WH_DNA-bd_sf"/>
</dbReference>
<dbReference type="GeneID" id="96230072"/>
<evidence type="ECO:0000313" key="8">
    <source>
        <dbReference type="Proteomes" id="UP000095597"/>
    </source>
</evidence>
<dbReference type="Gene3D" id="1.10.10.10">
    <property type="entry name" value="Winged helix-like DNA-binding domain superfamily/Winged helix DNA-binding domain"/>
    <property type="match status" value="1"/>
</dbReference>
<dbReference type="EMBL" id="CYYM01000001">
    <property type="protein sequence ID" value="CUN36399.1"/>
    <property type="molecule type" value="Genomic_DNA"/>
</dbReference>
<dbReference type="Proteomes" id="UP000095439">
    <property type="component" value="Unassembled WGS sequence"/>
</dbReference>